<name>A0A8T1ZCE0_ARASU</name>
<dbReference type="InterPro" id="IPR007853">
    <property type="entry name" value="Znf_DNL-typ"/>
</dbReference>
<keyword evidence="5" id="KW-1185">Reference proteome</keyword>
<evidence type="ECO:0000256" key="2">
    <source>
        <dbReference type="SAM" id="MobiDB-lite"/>
    </source>
</evidence>
<dbReference type="PROSITE" id="PS51501">
    <property type="entry name" value="ZF_DNL"/>
    <property type="match status" value="1"/>
</dbReference>
<comment type="caution">
    <text evidence="4">The sequence shown here is derived from an EMBL/GenBank/DDBJ whole genome shotgun (WGS) entry which is preliminary data.</text>
</comment>
<dbReference type="GO" id="GO:0051087">
    <property type="term" value="F:protein-folding chaperone binding"/>
    <property type="evidence" value="ECO:0007669"/>
    <property type="project" value="TreeGrafter"/>
</dbReference>
<dbReference type="PANTHER" id="PTHR20922:SF15">
    <property type="entry name" value="A_TM021B04.14 PROTEIN"/>
    <property type="match status" value="1"/>
</dbReference>
<dbReference type="GO" id="GO:0006457">
    <property type="term" value="P:protein folding"/>
    <property type="evidence" value="ECO:0007669"/>
    <property type="project" value="TreeGrafter"/>
</dbReference>
<dbReference type="Proteomes" id="UP000694251">
    <property type="component" value="Chromosome 11"/>
</dbReference>
<evidence type="ECO:0000256" key="1">
    <source>
        <dbReference type="PROSITE-ProRule" id="PRU00834"/>
    </source>
</evidence>
<evidence type="ECO:0000313" key="5">
    <source>
        <dbReference type="Proteomes" id="UP000694251"/>
    </source>
</evidence>
<keyword evidence="1" id="KW-0863">Zinc-finger</keyword>
<reference evidence="4 5" key="1">
    <citation type="submission" date="2020-12" db="EMBL/GenBank/DDBJ databases">
        <title>Concerted genomic and epigenomic changes stabilize Arabidopsis allopolyploids.</title>
        <authorList>
            <person name="Chen Z."/>
        </authorList>
    </citation>
    <scope>NUCLEOTIDE SEQUENCE [LARGE SCALE GENOMIC DNA]</scope>
    <source>
        <strain evidence="4">As9502</strain>
        <tissue evidence="4">Leaf</tissue>
    </source>
</reference>
<accession>A0A8T1ZCE0</accession>
<dbReference type="EMBL" id="JAEFBJ010000011">
    <property type="protein sequence ID" value="KAG7556729.1"/>
    <property type="molecule type" value="Genomic_DNA"/>
</dbReference>
<evidence type="ECO:0000259" key="3">
    <source>
        <dbReference type="PROSITE" id="PS51501"/>
    </source>
</evidence>
<dbReference type="GO" id="GO:0030150">
    <property type="term" value="P:protein import into mitochondrial matrix"/>
    <property type="evidence" value="ECO:0007669"/>
    <property type="project" value="TreeGrafter"/>
</dbReference>
<feature type="compositionally biased region" description="Low complexity" evidence="2">
    <location>
        <begin position="1"/>
        <end position="24"/>
    </location>
</feature>
<dbReference type="GO" id="GO:0008270">
    <property type="term" value="F:zinc ion binding"/>
    <property type="evidence" value="ECO:0007669"/>
    <property type="project" value="UniProtKB-KW"/>
</dbReference>
<feature type="compositionally biased region" description="Polar residues" evidence="2">
    <location>
        <begin position="51"/>
        <end position="61"/>
    </location>
</feature>
<dbReference type="InterPro" id="IPR024158">
    <property type="entry name" value="Mt_import_TIM15"/>
</dbReference>
<protein>
    <submittedName>
        <fullName evidence="4">Zinc finger DNL-type</fullName>
    </submittedName>
</protein>
<evidence type="ECO:0000313" key="4">
    <source>
        <dbReference type="EMBL" id="KAG7556729.1"/>
    </source>
</evidence>
<dbReference type="Pfam" id="PF05180">
    <property type="entry name" value="zf-DNL"/>
    <property type="match status" value="1"/>
</dbReference>
<keyword evidence="1" id="KW-0862">Zinc</keyword>
<dbReference type="EMBL" id="JAEFBJ010000011">
    <property type="protein sequence ID" value="KAG7556728.1"/>
    <property type="molecule type" value="Genomic_DNA"/>
</dbReference>
<dbReference type="GO" id="GO:0050821">
    <property type="term" value="P:protein stabilization"/>
    <property type="evidence" value="ECO:0007669"/>
    <property type="project" value="TreeGrafter"/>
</dbReference>
<proteinExistence type="predicted"/>
<feature type="domain" description="DNL-type" evidence="3">
    <location>
        <begin position="119"/>
        <end position="213"/>
    </location>
</feature>
<organism evidence="4 5">
    <name type="scientific">Arabidopsis suecica</name>
    <name type="common">Swedish thale-cress</name>
    <name type="synonym">Cardaminopsis suecica</name>
    <dbReference type="NCBI Taxonomy" id="45249"/>
    <lineage>
        <taxon>Eukaryota</taxon>
        <taxon>Viridiplantae</taxon>
        <taxon>Streptophyta</taxon>
        <taxon>Embryophyta</taxon>
        <taxon>Tracheophyta</taxon>
        <taxon>Spermatophyta</taxon>
        <taxon>Magnoliopsida</taxon>
        <taxon>eudicotyledons</taxon>
        <taxon>Gunneridae</taxon>
        <taxon>Pentapetalae</taxon>
        <taxon>rosids</taxon>
        <taxon>malvids</taxon>
        <taxon>Brassicales</taxon>
        <taxon>Brassicaceae</taxon>
        <taxon>Camelineae</taxon>
        <taxon>Arabidopsis</taxon>
    </lineage>
</organism>
<sequence length="217" mass="23972">MEATSLSSAATIISSSSSPLSIFSPKKRTDSSPSPRIVRLSKKKEDKDYDPQQSESNSSSLVPLFRNRTLSNDEAMGLVLSAASVKGWTTGSGMEGPSLPAKPDTETVSTFPWSLFTKSPRRRMRVAFTCNVCGQRTTRAINPHAYTDGTVFVQCCGCNVFHKLVDNLNLFHEVKYYVSSSNFNYRDAKWDVSGLNLFDDEEDDDNDAGDSKDVFPL</sequence>
<gene>
    <name evidence="4" type="ORF">ISN44_As11g027260</name>
</gene>
<keyword evidence="1" id="KW-0479">Metal-binding</keyword>
<dbReference type="AlphaFoldDB" id="A0A8T1ZCE0"/>
<dbReference type="OrthoDB" id="512667at2759"/>
<dbReference type="GO" id="GO:0005739">
    <property type="term" value="C:mitochondrion"/>
    <property type="evidence" value="ECO:0007669"/>
    <property type="project" value="TreeGrafter"/>
</dbReference>
<feature type="region of interest" description="Disordered" evidence="2">
    <location>
        <begin position="1"/>
        <end position="62"/>
    </location>
</feature>
<dbReference type="PANTHER" id="PTHR20922">
    <property type="entry name" value="DNL-TYPE ZINC FINGER PROTEIN"/>
    <property type="match status" value="1"/>
</dbReference>